<protein>
    <submittedName>
        <fullName evidence="1">Uncharacterized protein</fullName>
    </submittedName>
</protein>
<evidence type="ECO:0000313" key="2">
    <source>
        <dbReference type="Proteomes" id="UP000321337"/>
    </source>
</evidence>
<name>A0A512L8K9_9PROT</name>
<dbReference type="Proteomes" id="UP000321337">
    <property type="component" value="Unassembled WGS sequence"/>
</dbReference>
<gene>
    <name evidence="1" type="ORF">TPL01_19310</name>
</gene>
<organism evidence="1 2">
    <name type="scientific">Sulfuriferula plumbiphila</name>
    <dbReference type="NCBI Taxonomy" id="171865"/>
    <lineage>
        <taxon>Bacteria</taxon>
        <taxon>Pseudomonadati</taxon>
        <taxon>Pseudomonadota</taxon>
        <taxon>Betaproteobacteria</taxon>
        <taxon>Nitrosomonadales</taxon>
        <taxon>Sulfuricellaceae</taxon>
        <taxon>Sulfuriferula</taxon>
    </lineage>
</organism>
<evidence type="ECO:0000313" key="1">
    <source>
        <dbReference type="EMBL" id="GEP30793.1"/>
    </source>
</evidence>
<comment type="caution">
    <text evidence="1">The sequence shown here is derived from an EMBL/GenBank/DDBJ whole genome shotgun (WGS) entry which is preliminary data.</text>
</comment>
<keyword evidence="2" id="KW-1185">Reference proteome</keyword>
<accession>A0A512L8K9</accession>
<dbReference type="AlphaFoldDB" id="A0A512L8K9"/>
<sequence length="79" mass="8639">MKTASPASIGGRKIGSLVSPILGDRVRKVIGLDTLARLRDNDGWSLYPDEFLPPLATDYLTNLSRLVLTQVLADLLTCR</sequence>
<dbReference type="EMBL" id="BKAD01000018">
    <property type="protein sequence ID" value="GEP30793.1"/>
    <property type="molecule type" value="Genomic_DNA"/>
</dbReference>
<proteinExistence type="predicted"/>
<reference evidence="1 2" key="1">
    <citation type="submission" date="2019-07" db="EMBL/GenBank/DDBJ databases">
        <title>Whole genome shotgun sequence of Thiobacillus plumbophilus NBRC 107929.</title>
        <authorList>
            <person name="Hosoyama A."/>
            <person name="Uohara A."/>
            <person name="Ohji S."/>
            <person name="Ichikawa N."/>
        </authorList>
    </citation>
    <scope>NUCLEOTIDE SEQUENCE [LARGE SCALE GENOMIC DNA]</scope>
    <source>
        <strain evidence="1 2">NBRC 107929</strain>
    </source>
</reference>
<dbReference type="SUPFAM" id="SSF141868">
    <property type="entry name" value="EAL domain-like"/>
    <property type="match status" value="1"/>
</dbReference>
<dbReference type="InterPro" id="IPR035919">
    <property type="entry name" value="EAL_sf"/>
</dbReference>